<dbReference type="EMBL" id="CVMT01000005">
    <property type="protein sequence ID" value="CRG88875.1"/>
    <property type="molecule type" value="Genomic_DNA"/>
</dbReference>
<dbReference type="SUPFAM" id="SSF55486">
    <property type="entry name" value="Metalloproteases ('zincins'), catalytic domain"/>
    <property type="match status" value="1"/>
</dbReference>
<dbReference type="GO" id="GO:0008237">
    <property type="term" value="F:metallopeptidase activity"/>
    <property type="evidence" value="ECO:0007669"/>
    <property type="project" value="InterPro"/>
</dbReference>
<protein>
    <recommendedName>
        <fullName evidence="3">Lysine-specific metallo-endopeptidase domain-containing protein</fullName>
    </recommendedName>
</protein>
<evidence type="ECO:0008006" key="3">
    <source>
        <dbReference type="Google" id="ProtNLM"/>
    </source>
</evidence>
<gene>
    <name evidence="1" type="ORF">PISL3812_05910</name>
</gene>
<name>A0A0U1LZZ6_TALIS</name>
<reference evidence="1 2" key="1">
    <citation type="submission" date="2015-04" db="EMBL/GenBank/DDBJ databases">
        <authorList>
            <person name="Syromyatnikov M.Y."/>
            <person name="Popov V.N."/>
        </authorList>
    </citation>
    <scope>NUCLEOTIDE SEQUENCE [LARGE SCALE GENOMIC DNA]</scope>
    <source>
        <strain evidence="1">WF-38-12</strain>
    </source>
</reference>
<keyword evidence="2" id="KW-1185">Reference proteome</keyword>
<evidence type="ECO:0000313" key="2">
    <source>
        <dbReference type="Proteomes" id="UP000054383"/>
    </source>
</evidence>
<dbReference type="AlphaFoldDB" id="A0A0U1LZZ6"/>
<organism evidence="1 2">
    <name type="scientific">Talaromyces islandicus</name>
    <name type="common">Penicillium islandicum</name>
    <dbReference type="NCBI Taxonomy" id="28573"/>
    <lineage>
        <taxon>Eukaryota</taxon>
        <taxon>Fungi</taxon>
        <taxon>Dikarya</taxon>
        <taxon>Ascomycota</taxon>
        <taxon>Pezizomycotina</taxon>
        <taxon>Eurotiomycetes</taxon>
        <taxon>Eurotiomycetidae</taxon>
        <taxon>Eurotiales</taxon>
        <taxon>Trichocomaceae</taxon>
        <taxon>Talaromyces</taxon>
        <taxon>Talaromyces sect. Islandici</taxon>
    </lineage>
</organism>
<dbReference type="OrthoDB" id="5198706at2759"/>
<accession>A0A0U1LZZ6</accession>
<sequence>MTHTDIVIKIASINDDEPHGRDWFMDTRPLDDGGGGLIHFQATCADDVMSYSWSAAPGRHYQTVYCADWVENWNMYGPLSAYCDSRGLSIRVLRGTLHITQIALSFMAPAVLHELTHSQYILGNDALVDQSCTALGGTAFGYSDGYGWPCITWLAQTHPQQAAKNADSFAYLVTALYLDYADWRDGLCLRD</sequence>
<dbReference type="InterPro" id="IPR024079">
    <property type="entry name" value="MetalloPept_cat_dom_sf"/>
</dbReference>
<dbReference type="Gene3D" id="3.40.390.10">
    <property type="entry name" value="Collagenase (Catalytic Domain)"/>
    <property type="match status" value="1"/>
</dbReference>
<proteinExistence type="predicted"/>
<evidence type="ECO:0000313" key="1">
    <source>
        <dbReference type="EMBL" id="CRG88875.1"/>
    </source>
</evidence>
<dbReference type="Proteomes" id="UP000054383">
    <property type="component" value="Unassembled WGS sequence"/>
</dbReference>